<dbReference type="EMBL" id="CM056786">
    <property type="protein sequence ID" value="KAJ8729143.1"/>
    <property type="molecule type" value="Genomic_DNA"/>
</dbReference>
<gene>
    <name evidence="1" type="ORF">PYW08_000724</name>
</gene>
<protein>
    <submittedName>
        <fullName evidence="1">Uncharacterized protein</fullName>
    </submittedName>
</protein>
<sequence length="342" mass="38545">MTTTLVLLCVSWVTLAAAWDQKVWNGVPYVYNLDEAEKHFENFLEKYERNYENEMEKQTRFEIFKENLERINRLNKNSKFGVHGITPFLDMSREEFNSKMNGLSAFHDDPTEACKYLYDEDIPFDDAPDSYDWRDHGVVTPVKDQGMCGSCYAFSAIGNIESQNALKTHQLLRLSEQQIVDCDQENDGCGGGLMNVAMRSLIDQGGVESEADYPYEEISKTCNFDANKVKVKLAYCLSFNLTSQEKLKQLVYHSGPIAIGIQGSGLQTYVKGIISDDDCDIGGLNHGVLLVGYGSEDGVPYWIVKNSWGTIFGEDGYFRMHRGDDSRSCSVMNDFMATAVLA</sequence>
<reference evidence="1" key="1">
    <citation type="submission" date="2023-03" db="EMBL/GenBank/DDBJ databases">
        <title>Chromosome-level genomes of two armyworms, Mythimna separata and Mythimna loreyi, provide insights into the biosynthesis and reception of sex pheromones.</title>
        <authorList>
            <person name="Zhao H."/>
        </authorList>
    </citation>
    <scope>NUCLEOTIDE SEQUENCE</scope>
    <source>
        <strain evidence="1">BeijingLab</strain>
    </source>
</reference>
<keyword evidence="2" id="KW-1185">Reference proteome</keyword>
<comment type="caution">
    <text evidence="1">The sequence shown here is derived from an EMBL/GenBank/DDBJ whole genome shotgun (WGS) entry which is preliminary data.</text>
</comment>
<evidence type="ECO:0000313" key="1">
    <source>
        <dbReference type="EMBL" id="KAJ8729143.1"/>
    </source>
</evidence>
<evidence type="ECO:0000313" key="2">
    <source>
        <dbReference type="Proteomes" id="UP001231649"/>
    </source>
</evidence>
<dbReference type="Proteomes" id="UP001231649">
    <property type="component" value="Chromosome 10"/>
</dbReference>
<accession>A0ACC2R2M5</accession>
<name>A0ACC2R2M5_9NEOP</name>
<proteinExistence type="predicted"/>
<organism evidence="1 2">
    <name type="scientific">Mythimna loreyi</name>
    <dbReference type="NCBI Taxonomy" id="667449"/>
    <lineage>
        <taxon>Eukaryota</taxon>
        <taxon>Metazoa</taxon>
        <taxon>Ecdysozoa</taxon>
        <taxon>Arthropoda</taxon>
        <taxon>Hexapoda</taxon>
        <taxon>Insecta</taxon>
        <taxon>Pterygota</taxon>
        <taxon>Neoptera</taxon>
        <taxon>Endopterygota</taxon>
        <taxon>Lepidoptera</taxon>
        <taxon>Glossata</taxon>
        <taxon>Ditrysia</taxon>
        <taxon>Noctuoidea</taxon>
        <taxon>Noctuidae</taxon>
        <taxon>Noctuinae</taxon>
        <taxon>Hadenini</taxon>
        <taxon>Mythimna</taxon>
    </lineage>
</organism>